<dbReference type="PROSITE" id="PS51892">
    <property type="entry name" value="SUBTILASE"/>
    <property type="match status" value="1"/>
</dbReference>
<dbReference type="InterPro" id="IPR015500">
    <property type="entry name" value="Peptidase_S8_subtilisin-rel"/>
</dbReference>
<keyword evidence="16" id="KW-1185">Reference proteome</keyword>
<evidence type="ECO:0000256" key="9">
    <source>
        <dbReference type="ARBA" id="ARBA00022837"/>
    </source>
</evidence>
<keyword evidence="8 10" id="KW-0720">Serine protease</keyword>
<comment type="similarity">
    <text evidence="3 10 11">Belongs to the peptidase S8 family.</text>
</comment>
<feature type="active site" description="Charge relay system" evidence="10">
    <location>
        <position position="171"/>
    </location>
</feature>
<dbReference type="InterPro" id="IPR036852">
    <property type="entry name" value="Peptidase_S8/S53_dom_sf"/>
</dbReference>
<dbReference type="CDD" id="cd07477">
    <property type="entry name" value="Peptidases_S8_Subtilisin_subset"/>
    <property type="match status" value="1"/>
</dbReference>
<organism evidence="15 16">
    <name type="scientific">Shouchella lonarensis</name>
    <dbReference type="NCBI Taxonomy" id="1464122"/>
    <lineage>
        <taxon>Bacteria</taxon>
        <taxon>Bacillati</taxon>
        <taxon>Bacillota</taxon>
        <taxon>Bacilli</taxon>
        <taxon>Bacillales</taxon>
        <taxon>Bacillaceae</taxon>
        <taxon>Shouchella</taxon>
    </lineage>
</organism>
<feature type="chain" id="PRO_5017462360" evidence="12">
    <location>
        <begin position="28"/>
        <end position="378"/>
    </location>
</feature>
<dbReference type="InterPro" id="IPR034202">
    <property type="entry name" value="Subtilisin_Carlsberg-like"/>
</dbReference>
<evidence type="ECO:0000256" key="6">
    <source>
        <dbReference type="ARBA" id="ARBA00022723"/>
    </source>
</evidence>
<dbReference type="InterPro" id="IPR050131">
    <property type="entry name" value="Peptidase_S8_subtilisin-like"/>
</dbReference>
<evidence type="ECO:0000259" key="14">
    <source>
        <dbReference type="Pfam" id="PF05922"/>
    </source>
</evidence>
<evidence type="ECO:0000256" key="8">
    <source>
        <dbReference type="ARBA" id="ARBA00022825"/>
    </source>
</evidence>
<dbReference type="GO" id="GO:0046872">
    <property type="term" value="F:metal ion binding"/>
    <property type="evidence" value="ECO:0007669"/>
    <property type="project" value="UniProtKB-KW"/>
</dbReference>
<dbReference type="PROSITE" id="PS00136">
    <property type="entry name" value="SUBTILASE_ASP"/>
    <property type="match status" value="1"/>
</dbReference>
<comment type="cofactor">
    <cofactor evidence="1">
        <name>Ca(2+)</name>
        <dbReference type="ChEBI" id="CHEBI:29108"/>
    </cofactor>
</comment>
<evidence type="ECO:0000256" key="5">
    <source>
        <dbReference type="ARBA" id="ARBA00022670"/>
    </source>
</evidence>
<keyword evidence="5 10" id="KW-0645">Protease</keyword>
<evidence type="ECO:0000256" key="12">
    <source>
        <dbReference type="SAM" id="SignalP"/>
    </source>
</evidence>
<keyword evidence="12" id="KW-0732">Signal</keyword>
<keyword evidence="7 10" id="KW-0378">Hydrolase</keyword>
<dbReference type="SUPFAM" id="SSF52743">
    <property type="entry name" value="Subtilisin-like"/>
    <property type="match status" value="1"/>
</dbReference>
<evidence type="ECO:0000256" key="3">
    <source>
        <dbReference type="ARBA" id="ARBA00011073"/>
    </source>
</evidence>
<dbReference type="OrthoDB" id="9798386at2"/>
<evidence type="ECO:0000313" key="15">
    <source>
        <dbReference type="EMBL" id="SDB88594.1"/>
    </source>
</evidence>
<reference evidence="16" key="1">
    <citation type="submission" date="2016-09" db="EMBL/GenBank/DDBJ databases">
        <authorList>
            <person name="Varghese N."/>
            <person name="Submissions S."/>
        </authorList>
    </citation>
    <scope>NUCLEOTIDE SEQUENCE [LARGE SCALE GENOMIC DNA]</scope>
    <source>
        <strain evidence="16">25nlg</strain>
    </source>
</reference>
<dbReference type="PANTHER" id="PTHR43806:SF11">
    <property type="entry name" value="CEREVISIN-RELATED"/>
    <property type="match status" value="1"/>
</dbReference>
<feature type="domain" description="Peptidase S8/S53" evidence="13">
    <location>
        <begin position="133"/>
        <end position="369"/>
    </location>
</feature>
<dbReference type="InterPro" id="IPR010259">
    <property type="entry name" value="S8pro/Inhibitor_I9"/>
</dbReference>
<evidence type="ECO:0000256" key="4">
    <source>
        <dbReference type="ARBA" id="ARBA00022525"/>
    </source>
</evidence>
<dbReference type="STRING" id="1464122.SAMN05421737_102288"/>
<protein>
    <submittedName>
        <fullName evidence="15">Subtilisin</fullName>
    </submittedName>
</protein>
<feature type="signal peptide" evidence="12">
    <location>
        <begin position="1"/>
        <end position="27"/>
    </location>
</feature>
<sequence length="378" mass="39676">MFNKKRMSVSFLSTVLFVSGATTIASAETLENEKERYLIGFQSQQVLESYLDSSQSMSTSVSDELFNFSVEHTYKEIEAVSANLTMEEAARLEEAHGVAYVEKDEVITISSQTVPDNIEQVKAPVAHQRGLTGAGVKVAVLDTGIAPHPDLHIAGGVSFVSGEDYEDENGHGTHVAGTIAALDNGIGVVGVAPEADLYAVNVLGKEGAALTSVVIEGIEWAIENDMDVVNLSLGGGAPSQALEETVDAAREKGILVVAASGNAGTSSIDYPARYESVIAVGSVDSDNKRDATSQYGDGLSLVAPGVDVLSTFLDGEYVEASGTSMATPAVAGAAALLKEQYPHWTANEIEQRLLAETTAIGPTFEYGQGLLNLDLATK</sequence>
<dbReference type="GO" id="GO:0004252">
    <property type="term" value="F:serine-type endopeptidase activity"/>
    <property type="evidence" value="ECO:0007669"/>
    <property type="project" value="UniProtKB-UniRule"/>
</dbReference>
<dbReference type="GO" id="GO:0005576">
    <property type="term" value="C:extracellular region"/>
    <property type="evidence" value="ECO:0007669"/>
    <property type="project" value="UniProtKB-SubCell"/>
</dbReference>
<evidence type="ECO:0000256" key="2">
    <source>
        <dbReference type="ARBA" id="ARBA00004613"/>
    </source>
</evidence>
<evidence type="ECO:0000256" key="7">
    <source>
        <dbReference type="ARBA" id="ARBA00022801"/>
    </source>
</evidence>
<dbReference type="Gene3D" id="3.30.70.80">
    <property type="entry name" value="Peptidase S8 propeptide/proteinase inhibitor I9"/>
    <property type="match status" value="1"/>
</dbReference>
<dbReference type="AlphaFoldDB" id="A0A1G6H367"/>
<keyword evidence="4" id="KW-0964">Secreted</keyword>
<evidence type="ECO:0000256" key="1">
    <source>
        <dbReference type="ARBA" id="ARBA00001913"/>
    </source>
</evidence>
<dbReference type="SUPFAM" id="SSF54897">
    <property type="entry name" value="Protease propeptides/inhibitors"/>
    <property type="match status" value="1"/>
</dbReference>
<evidence type="ECO:0000256" key="11">
    <source>
        <dbReference type="RuleBase" id="RU003355"/>
    </source>
</evidence>
<dbReference type="Proteomes" id="UP000242662">
    <property type="component" value="Unassembled WGS sequence"/>
</dbReference>
<feature type="active site" description="Charge relay system" evidence="10">
    <location>
        <position position="324"/>
    </location>
</feature>
<dbReference type="PROSITE" id="PS00137">
    <property type="entry name" value="SUBTILASE_HIS"/>
    <property type="match status" value="1"/>
</dbReference>
<feature type="domain" description="Inhibitor I9" evidence="14">
    <location>
        <begin position="39"/>
        <end position="108"/>
    </location>
</feature>
<dbReference type="PRINTS" id="PR00723">
    <property type="entry name" value="SUBTILISIN"/>
</dbReference>
<dbReference type="InterPro" id="IPR023827">
    <property type="entry name" value="Peptidase_S8_Asp-AS"/>
</dbReference>
<name>A0A1G6H367_9BACI</name>
<dbReference type="EMBL" id="FMYM01000002">
    <property type="protein sequence ID" value="SDB88594.1"/>
    <property type="molecule type" value="Genomic_DNA"/>
</dbReference>
<accession>A0A1G6H367</accession>
<dbReference type="PROSITE" id="PS00138">
    <property type="entry name" value="SUBTILASE_SER"/>
    <property type="match status" value="1"/>
</dbReference>
<evidence type="ECO:0000259" key="13">
    <source>
        <dbReference type="Pfam" id="PF00082"/>
    </source>
</evidence>
<comment type="subcellular location">
    <subcellularLocation>
        <location evidence="2">Secreted</location>
    </subcellularLocation>
</comment>
<dbReference type="Pfam" id="PF00082">
    <property type="entry name" value="Peptidase_S8"/>
    <property type="match status" value="1"/>
</dbReference>
<gene>
    <name evidence="15" type="ORF">SAMN05421737_102288</name>
</gene>
<feature type="active site" description="Charge relay system" evidence="10">
    <location>
        <position position="142"/>
    </location>
</feature>
<dbReference type="Gene3D" id="3.40.50.200">
    <property type="entry name" value="Peptidase S8/S53 domain"/>
    <property type="match status" value="1"/>
</dbReference>
<keyword evidence="9" id="KW-0106">Calcium</keyword>
<keyword evidence="6" id="KW-0479">Metal-binding</keyword>
<dbReference type="InterPro" id="IPR000209">
    <property type="entry name" value="Peptidase_S8/S53_dom"/>
</dbReference>
<dbReference type="InterPro" id="IPR022398">
    <property type="entry name" value="Peptidase_S8_His-AS"/>
</dbReference>
<dbReference type="GO" id="GO:0006508">
    <property type="term" value="P:proteolysis"/>
    <property type="evidence" value="ECO:0007669"/>
    <property type="project" value="UniProtKB-KW"/>
</dbReference>
<dbReference type="PANTHER" id="PTHR43806">
    <property type="entry name" value="PEPTIDASE S8"/>
    <property type="match status" value="1"/>
</dbReference>
<dbReference type="RefSeq" id="WP_090774843.1">
    <property type="nucleotide sequence ID" value="NZ_FMYM01000002.1"/>
</dbReference>
<dbReference type="Pfam" id="PF05922">
    <property type="entry name" value="Inhibitor_I9"/>
    <property type="match status" value="1"/>
</dbReference>
<evidence type="ECO:0000313" key="16">
    <source>
        <dbReference type="Proteomes" id="UP000242662"/>
    </source>
</evidence>
<evidence type="ECO:0000256" key="10">
    <source>
        <dbReference type="PROSITE-ProRule" id="PRU01240"/>
    </source>
</evidence>
<dbReference type="InterPro" id="IPR023828">
    <property type="entry name" value="Peptidase_S8_Ser-AS"/>
</dbReference>
<proteinExistence type="inferred from homology"/>
<dbReference type="InterPro" id="IPR037045">
    <property type="entry name" value="S8pro/Inhibitor_I9_sf"/>
</dbReference>